<organism evidence="2 3">
    <name type="scientific">Linum trigynum</name>
    <dbReference type="NCBI Taxonomy" id="586398"/>
    <lineage>
        <taxon>Eukaryota</taxon>
        <taxon>Viridiplantae</taxon>
        <taxon>Streptophyta</taxon>
        <taxon>Embryophyta</taxon>
        <taxon>Tracheophyta</taxon>
        <taxon>Spermatophyta</taxon>
        <taxon>Magnoliopsida</taxon>
        <taxon>eudicotyledons</taxon>
        <taxon>Gunneridae</taxon>
        <taxon>Pentapetalae</taxon>
        <taxon>rosids</taxon>
        <taxon>fabids</taxon>
        <taxon>Malpighiales</taxon>
        <taxon>Linaceae</taxon>
        <taxon>Linum</taxon>
    </lineage>
</organism>
<evidence type="ECO:0000313" key="3">
    <source>
        <dbReference type="Proteomes" id="UP001497516"/>
    </source>
</evidence>
<evidence type="ECO:0000313" key="2">
    <source>
        <dbReference type="EMBL" id="CAL1377548.1"/>
    </source>
</evidence>
<gene>
    <name evidence="2" type="ORF">LTRI10_LOCUS19189</name>
</gene>
<feature type="region of interest" description="Disordered" evidence="1">
    <location>
        <begin position="88"/>
        <end position="153"/>
    </location>
</feature>
<dbReference type="Proteomes" id="UP001497516">
    <property type="component" value="Chromosome 3"/>
</dbReference>
<keyword evidence="3" id="KW-1185">Reference proteome</keyword>
<dbReference type="EMBL" id="OZ034816">
    <property type="protein sequence ID" value="CAL1377548.1"/>
    <property type="molecule type" value="Genomic_DNA"/>
</dbReference>
<proteinExistence type="predicted"/>
<dbReference type="AlphaFoldDB" id="A0AAV2DVI9"/>
<accession>A0AAV2DVI9</accession>
<evidence type="ECO:0000256" key="1">
    <source>
        <dbReference type="SAM" id="MobiDB-lite"/>
    </source>
</evidence>
<protein>
    <submittedName>
        <fullName evidence="2">Uncharacterized protein</fullName>
    </submittedName>
</protein>
<sequence length="165" mass="18634">MASKKELKIREELEKEIEKSMELEIKDGICQLVLRMHRLYQHMEGASIKPNNDNATPLRSEVWVISVRLEGGSGDHGNNSKMEIKEIKREALTTSSSSDRGHKHKKFDWEKSLRRSSSSSPPTASTGGYSATIAGSGQLLRRGRRHGNLDRDDDVVKVKKSGWKY</sequence>
<reference evidence="2 3" key="1">
    <citation type="submission" date="2024-04" db="EMBL/GenBank/DDBJ databases">
        <authorList>
            <person name="Fracassetti M."/>
        </authorList>
    </citation>
    <scope>NUCLEOTIDE SEQUENCE [LARGE SCALE GENOMIC DNA]</scope>
</reference>
<feature type="compositionally biased region" description="Low complexity" evidence="1">
    <location>
        <begin position="115"/>
        <end position="130"/>
    </location>
</feature>
<name>A0AAV2DVI9_9ROSI</name>